<protein>
    <submittedName>
        <fullName evidence="2">Uncharacterized protein</fullName>
    </submittedName>
</protein>
<proteinExistence type="predicted"/>
<feature type="compositionally biased region" description="Gly residues" evidence="1">
    <location>
        <begin position="14"/>
        <end position="28"/>
    </location>
</feature>
<dbReference type="AlphaFoldDB" id="A0A9N9LJ45"/>
<keyword evidence="3" id="KW-1185">Reference proteome</keyword>
<feature type="region of interest" description="Disordered" evidence="1">
    <location>
        <begin position="1"/>
        <end position="39"/>
    </location>
</feature>
<feature type="compositionally biased region" description="Basic and acidic residues" evidence="1">
    <location>
        <begin position="131"/>
        <end position="143"/>
    </location>
</feature>
<gene>
    <name evidence="2" type="ORF">HYALB_00002410</name>
</gene>
<dbReference type="EMBL" id="CAJVRM010000162">
    <property type="protein sequence ID" value="CAG8976129.1"/>
    <property type="molecule type" value="Genomic_DNA"/>
</dbReference>
<dbReference type="OrthoDB" id="10586571at2759"/>
<accession>A0A9N9LJ45</accession>
<feature type="region of interest" description="Disordered" evidence="1">
    <location>
        <begin position="102"/>
        <end position="152"/>
    </location>
</feature>
<sequence length="242" mass="26743">MKLHEARDNQRMGEAGGIANGRMGGTGGSDPMDRIGSTRYGKWTPLEESELSHTMLRQPTTSSWSCGAGTEYWLSAPAHAAPVSRPPRTRIGTRFPIRSRLRGPSLASLNHSQAVKIRDPASSQRRNGLRQRAECNAQRKDEDFPAEEIPSSLSKHRKVEDIKITAVAGCGEYRVGASQVDATTIRDPILAVAVKHVQQRFARCNTRAYRDSFYAMIQHLATTELGAHYAGTEHEMLSAFQQ</sequence>
<name>A0A9N9LJ45_9HELO</name>
<organism evidence="2 3">
    <name type="scientific">Hymenoscyphus albidus</name>
    <dbReference type="NCBI Taxonomy" id="595503"/>
    <lineage>
        <taxon>Eukaryota</taxon>
        <taxon>Fungi</taxon>
        <taxon>Dikarya</taxon>
        <taxon>Ascomycota</taxon>
        <taxon>Pezizomycotina</taxon>
        <taxon>Leotiomycetes</taxon>
        <taxon>Helotiales</taxon>
        <taxon>Helotiaceae</taxon>
        <taxon>Hymenoscyphus</taxon>
    </lineage>
</organism>
<evidence type="ECO:0000256" key="1">
    <source>
        <dbReference type="SAM" id="MobiDB-lite"/>
    </source>
</evidence>
<reference evidence="2" key="1">
    <citation type="submission" date="2021-07" db="EMBL/GenBank/DDBJ databases">
        <authorList>
            <person name="Durling M."/>
        </authorList>
    </citation>
    <scope>NUCLEOTIDE SEQUENCE</scope>
</reference>
<dbReference type="Proteomes" id="UP000701801">
    <property type="component" value="Unassembled WGS sequence"/>
</dbReference>
<evidence type="ECO:0000313" key="2">
    <source>
        <dbReference type="EMBL" id="CAG8976129.1"/>
    </source>
</evidence>
<comment type="caution">
    <text evidence="2">The sequence shown here is derived from an EMBL/GenBank/DDBJ whole genome shotgun (WGS) entry which is preliminary data.</text>
</comment>
<feature type="compositionally biased region" description="Basic and acidic residues" evidence="1">
    <location>
        <begin position="1"/>
        <end position="11"/>
    </location>
</feature>
<evidence type="ECO:0000313" key="3">
    <source>
        <dbReference type="Proteomes" id="UP000701801"/>
    </source>
</evidence>